<dbReference type="PANTHER" id="PTHR19321">
    <property type="entry name" value="PROTEIN REGULATOR OF CYTOKINESIS 1 PRC1-RELATED"/>
    <property type="match status" value="1"/>
</dbReference>
<evidence type="ECO:0000313" key="7">
    <source>
        <dbReference type="EMBL" id="SPD04897.1"/>
    </source>
</evidence>
<evidence type="ECO:0000256" key="6">
    <source>
        <dbReference type="SAM" id="MobiDB-lite"/>
    </source>
</evidence>
<evidence type="ECO:0008006" key="8">
    <source>
        <dbReference type="Google" id="ProtNLM"/>
    </source>
</evidence>
<dbReference type="AlphaFoldDB" id="A0A2N9GR20"/>
<feature type="compositionally biased region" description="Basic and acidic residues" evidence="6">
    <location>
        <begin position="621"/>
        <end position="630"/>
    </location>
</feature>
<evidence type="ECO:0000256" key="4">
    <source>
        <dbReference type="ARBA" id="ARBA00023212"/>
    </source>
</evidence>
<dbReference type="GO" id="GO:0008017">
    <property type="term" value="F:microtubule binding"/>
    <property type="evidence" value="ECO:0007669"/>
    <property type="project" value="InterPro"/>
</dbReference>
<proteinExistence type="inferred from homology"/>
<feature type="compositionally biased region" description="Polar residues" evidence="6">
    <location>
        <begin position="603"/>
        <end position="619"/>
    </location>
</feature>
<keyword evidence="5" id="KW-0175">Coiled coil</keyword>
<dbReference type="Pfam" id="PF03999">
    <property type="entry name" value="MAP65_ASE1"/>
    <property type="match status" value="2"/>
</dbReference>
<name>A0A2N9GR20_FAGSY</name>
<dbReference type="GO" id="GO:0005819">
    <property type="term" value="C:spindle"/>
    <property type="evidence" value="ECO:0007669"/>
    <property type="project" value="TreeGrafter"/>
</dbReference>
<dbReference type="InterPro" id="IPR007145">
    <property type="entry name" value="MAP65_Ase1_PRC1"/>
</dbReference>
<comment type="similarity">
    <text evidence="2">Belongs to the MAP65/ASE1 family.</text>
</comment>
<organism evidence="7">
    <name type="scientific">Fagus sylvatica</name>
    <name type="common">Beechnut</name>
    <dbReference type="NCBI Taxonomy" id="28930"/>
    <lineage>
        <taxon>Eukaryota</taxon>
        <taxon>Viridiplantae</taxon>
        <taxon>Streptophyta</taxon>
        <taxon>Embryophyta</taxon>
        <taxon>Tracheophyta</taxon>
        <taxon>Spermatophyta</taxon>
        <taxon>Magnoliopsida</taxon>
        <taxon>eudicotyledons</taxon>
        <taxon>Gunneridae</taxon>
        <taxon>Pentapetalae</taxon>
        <taxon>rosids</taxon>
        <taxon>fabids</taxon>
        <taxon>Fagales</taxon>
        <taxon>Fagaceae</taxon>
        <taxon>Fagus</taxon>
    </lineage>
</organism>
<feature type="region of interest" description="Disordered" evidence="6">
    <location>
        <begin position="552"/>
        <end position="661"/>
    </location>
</feature>
<dbReference type="PANTHER" id="PTHR19321:SF41">
    <property type="entry name" value="FASCETTO-RELATED"/>
    <property type="match status" value="1"/>
</dbReference>
<keyword evidence="3" id="KW-0493">Microtubule</keyword>
<feature type="coiled-coil region" evidence="5">
    <location>
        <begin position="157"/>
        <end position="184"/>
    </location>
</feature>
<feature type="coiled-coil region" evidence="5">
    <location>
        <begin position="49"/>
        <end position="76"/>
    </location>
</feature>
<dbReference type="GO" id="GO:0000911">
    <property type="term" value="P:cytokinesis by cell plate formation"/>
    <property type="evidence" value="ECO:0007669"/>
    <property type="project" value="TreeGrafter"/>
</dbReference>
<dbReference type="Gene3D" id="1.20.58.1520">
    <property type="match status" value="1"/>
</dbReference>
<dbReference type="GO" id="GO:0000226">
    <property type="term" value="P:microtubule cytoskeleton organization"/>
    <property type="evidence" value="ECO:0007669"/>
    <property type="project" value="InterPro"/>
</dbReference>
<evidence type="ECO:0000256" key="1">
    <source>
        <dbReference type="ARBA" id="ARBA00004245"/>
    </source>
</evidence>
<evidence type="ECO:0000256" key="5">
    <source>
        <dbReference type="SAM" id="Coils"/>
    </source>
</evidence>
<gene>
    <name evidence="7" type="ORF">FSB_LOCUS32779</name>
</gene>
<dbReference type="GO" id="GO:0005737">
    <property type="term" value="C:cytoplasm"/>
    <property type="evidence" value="ECO:0007669"/>
    <property type="project" value="TreeGrafter"/>
</dbReference>
<reference evidence="7" key="1">
    <citation type="submission" date="2018-02" db="EMBL/GenBank/DDBJ databases">
        <authorList>
            <person name="Cohen D.B."/>
            <person name="Kent A.D."/>
        </authorList>
    </citation>
    <scope>NUCLEOTIDE SEQUENCE</scope>
</reference>
<accession>A0A2N9GR20</accession>
<comment type="subcellular location">
    <subcellularLocation>
        <location evidence="1">Cytoplasm</location>
        <location evidence="1">Cytoskeleton</location>
    </subcellularLocation>
</comment>
<evidence type="ECO:0000256" key="2">
    <source>
        <dbReference type="ARBA" id="ARBA00006187"/>
    </source>
</evidence>
<protein>
    <recommendedName>
        <fullName evidence="8">65-kDa microtubule-associated protein 1</fullName>
    </recommendedName>
</protein>
<keyword evidence="4" id="KW-0963">Cytoplasm</keyword>
<feature type="compositionally biased region" description="Basic and acidic residues" evidence="6">
    <location>
        <begin position="552"/>
        <end position="568"/>
    </location>
</feature>
<dbReference type="GO" id="GO:0005874">
    <property type="term" value="C:microtubule"/>
    <property type="evidence" value="ECO:0007669"/>
    <property type="project" value="UniProtKB-KW"/>
</dbReference>
<sequence>MAVTDVQNPLLGETTCGSLLQKLQEIWDEVGESDEQRDKMLLQLEQECLDVYKRKVEQAAKSRAQLLQALSDAKLELSSLLSALGEKSFAGIPESTSGTIKEQLAAIAPALEQLWKQKEERIEEFSDVQSQIQKICGEIAGNLNLNDQTGTLAVDEADLSLKKLDEFHAQLQELQKEKSERLQKVLEFVSTVHDLCAVLGMDFFSTVTEVHPSLNDSTSVQSKSISNDTLSRLAKTVLALKEDKKQRLHKLQELATQLIDLWNLMDTPDEERSLFDHVTCNISASVDEVTVPGALALDLIEQAEVEVERLDQLKASRMKEIAFKKQAELEDIFAHAHIEIDPEAAREKIMALIDSGNVEPTELLVDMDNQIANAKEEALSRRDILDKVEKWMSACEEESWLEDYNRDENRYNASRGAHLNLKRAEKARILVNKIPEIEMHSSLSACVTNHCLCISMYQGLLLSQPLTYMYLAISCWSQGILMSWLLPYFCLVVGCHKLVDESDEMSGEIALVDTLVAKTRTWEEDRGISFTYDGVPLLAMLDEYAMLRHEREEEKRRMRDQKKYHEQQNTEQEAIFGSRPSPARPSVGTKKVVGPRANGGTNGTPNRRLSLNANQNGARSVTKDGKRGDNTRPVAPVNYVAISKEDAASHVSGSDPVPSSP</sequence>
<dbReference type="EMBL" id="OIVN01002591">
    <property type="protein sequence ID" value="SPD04897.1"/>
    <property type="molecule type" value="Genomic_DNA"/>
</dbReference>
<keyword evidence="4" id="KW-0206">Cytoskeleton</keyword>
<evidence type="ECO:0000256" key="3">
    <source>
        <dbReference type="ARBA" id="ARBA00022701"/>
    </source>
</evidence>
<dbReference type="Gene3D" id="6.10.140.180">
    <property type="match status" value="1"/>
</dbReference>